<dbReference type="SUPFAM" id="SSF52210">
    <property type="entry name" value="Succinyl-CoA synthetase domains"/>
    <property type="match status" value="2"/>
</dbReference>
<dbReference type="Gene3D" id="3.40.50.261">
    <property type="entry name" value="Succinyl-CoA synthetase domains"/>
    <property type="match status" value="2"/>
</dbReference>
<dbReference type="SMART" id="SM00881">
    <property type="entry name" value="CoA_binding"/>
    <property type="match status" value="1"/>
</dbReference>
<feature type="domain" description="ATP-grasp" evidence="1">
    <location>
        <begin position="17"/>
        <end position="231"/>
    </location>
</feature>
<dbReference type="SUPFAM" id="SSF51735">
    <property type="entry name" value="NAD(P)-binding Rossmann-fold domains"/>
    <property type="match status" value="1"/>
</dbReference>
<dbReference type="EMBL" id="CAEZZM010000001">
    <property type="protein sequence ID" value="CAB4751940.1"/>
    <property type="molecule type" value="Genomic_DNA"/>
</dbReference>
<dbReference type="InterPro" id="IPR013815">
    <property type="entry name" value="ATP_grasp_subdomain_1"/>
</dbReference>
<dbReference type="Gene3D" id="3.40.50.720">
    <property type="entry name" value="NAD(P)-binding Rossmann-like Domain"/>
    <property type="match status" value="1"/>
</dbReference>
<dbReference type="PROSITE" id="PS50975">
    <property type="entry name" value="ATP_GRASP"/>
    <property type="match status" value="1"/>
</dbReference>
<organism evidence="2">
    <name type="scientific">freshwater metagenome</name>
    <dbReference type="NCBI Taxonomy" id="449393"/>
    <lineage>
        <taxon>unclassified sequences</taxon>
        <taxon>metagenomes</taxon>
        <taxon>ecological metagenomes</taxon>
    </lineage>
</organism>
<dbReference type="PANTHER" id="PTHR42793">
    <property type="entry name" value="COA BINDING DOMAIN CONTAINING PROTEIN"/>
    <property type="match status" value="1"/>
</dbReference>
<dbReference type="Pfam" id="PF19045">
    <property type="entry name" value="Ligase_CoA_2"/>
    <property type="match status" value="1"/>
</dbReference>
<protein>
    <submittedName>
        <fullName evidence="2">Unannotated protein</fullName>
    </submittedName>
</protein>
<reference evidence="2" key="1">
    <citation type="submission" date="2020-05" db="EMBL/GenBank/DDBJ databases">
        <authorList>
            <person name="Chiriac C."/>
            <person name="Salcher M."/>
            <person name="Ghai R."/>
            <person name="Kavagutti S V."/>
        </authorList>
    </citation>
    <scope>NUCLEOTIDE SEQUENCE</scope>
</reference>
<dbReference type="AlphaFoldDB" id="A0A6J6TW83"/>
<dbReference type="InterPro" id="IPR043938">
    <property type="entry name" value="Ligase_CoA_dom"/>
</dbReference>
<dbReference type="GO" id="GO:0046872">
    <property type="term" value="F:metal ion binding"/>
    <property type="evidence" value="ECO:0007669"/>
    <property type="project" value="InterPro"/>
</dbReference>
<dbReference type="GO" id="GO:0043758">
    <property type="term" value="F:acetate-CoA ligase (ADP-forming) activity"/>
    <property type="evidence" value="ECO:0007669"/>
    <property type="project" value="InterPro"/>
</dbReference>
<dbReference type="Gene3D" id="3.30.470.20">
    <property type="entry name" value="ATP-grasp fold, B domain"/>
    <property type="match status" value="1"/>
</dbReference>
<dbReference type="PANTHER" id="PTHR42793:SF1">
    <property type="entry name" value="PEPTIDYL-LYSINE N-ACETYLTRANSFERASE PATZ"/>
    <property type="match status" value="1"/>
</dbReference>
<evidence type="ECO:0000313" key="2">
    <source>
        <dbReference type="EMBL" id="CAB4751940.1"/>
    </source>
</evidence>
<dbReference type="InterPro" id="IPR011761">
    <property type="entry name" value="ATP-grasp"/>
</dbReference>
<dbReference type="InterPro" id="IPR016102">
    <property type="entry name" value="Succinyl-CoA_synth-like"/>
</dbReference>
<dbReference type="Pfam" id="PF13380">
    <property type="entry name" value="CoA_binding_2"/>
    <property type="match status" value="1"/>
</dbReference>
<name>A0A6J6TW83_9ZZZZ</name>
<evidence type="ECO:0000259" key="1">
    <source>
        <dbReference type="PROSITE" id="PS50975"/>
    </source>
</evidence>
<dbReference type="InterPro" id="IPR036291">
    <property type="entry name" value="NAD(P)-bd_dom_sf"/>
</dbReference>
<dbReference type="Pfam" id="PF13607">
    <property type="entry name" value="Succ_CoA_lig"/>
    <property type="match status" value="1"/>
</dbReference>
<accession>A0A6J6TW83</accession>
<sequence>MLVFVPSTETLSEEASKRLLSPFGLPFAVERIALTIDDACAAANSIGYPVVVKVSGDTIAHKTERGLVRLRLADEEAVRNACTDLLGRVTAADGQVSFLVAQMVSGNREFIAGVITDPQFGRMAVLGVGGVLAEAIDDVALSPLPLKERDALSMMKSLRHQKMLGEFRGEAALDARSVLSVLNGLSAACDANPDIYSIDINPLIVTASGELVAVDALVELHKVRSSTKSFEDQHPVARSNRHFDALFNPNGVVIVGASSHPGKFGFVSLHNLLANEYKGSIFATNLQGEEVLGVQTLKSLDDLPTGSADLAFFCTPAAANEDLLRQCSEKGITSVFISSAGYRESGEAGEHAEQGLVSLANSLDILIAGPNGQGVVSTPRSLCCQIVAPYPPSGGISVASQSGNFVSSFLNYSRQTGVGIARAVSAGNAAQVRVEDYLDWYTTDDSTRVGLAYIEHVSNGDRLKSAMTKMSERKPLVVVKGGATTAGSKAASSHTGALASDDKVFDGVCRATGAIRVDDIERAFDVAASFSTQPLPRGNRVVVLTTVGGWGVVTADAIARDGVLDLVDLPDDLMAQLGDLLPPRWSRNNPIDCAGGETRDTIPQIMDIVTGHDQVDAVIFLGIGIQSNQARLMREGSFYPDFGLERIVQYHNRQDERYAIAAHEASQKYLKPVLIATELAVADPSNPGPATVRDTGRLCYASGSRAAYALAQMVKYSNYRASVS</sequence>
<dbReference type="Gene3D" id="3.30.1490.20">
    <property type="entry name" value="ATP-grasp fold, A domain"/>
    <property type="match status" value="1"/>
</dbReference>
<dbReference type="InterPro" id="IPR032875">
    <property type="entry name" value="Succ_CoA_lig_flav_dom"/>
</dbReference>
<dbReference type="SUPFAM" id="SSF56059">
    <property type="entry name" value="Glutathione synthetase ATP-binding domain-like"/>
    <property type="match status" value="1"/>
</dbReference>
<dbReference type="GO" id="GO:0005524">
    <property type="term" value="F:ATP binding"/>
    <property type="evidence" value="ECO:0007669"/>
    <property type="project" value="InterPro"/>
</dbReference>
<dbReference type="InterPro" id="IPR003781">
    <property type="entry name" value="CoA-bd"/>
</dbReference>
<proteinExistence type="predicted"/>
<dbReference type="Pfam" id="PF13549">
    <property type="entry name" value="ATP-grasp_5"/>
    <property type="match status" value="1"/>
</dbReference>
<gene>
    <name evidence="2" type="ORF">UFOPK2872_00008</name>
</gene>